<keyword evidence="5 11" id="KW-0547">Nucleotide-binding</keyword>
<keyword evidence="2" id="KW-0723">Serine/threonine-protein kinase</keyword>
<keyword evidence="10" id="KW-0245">EGF-like domain</keyword>
<dbReference type="GO" id="GO:0007166">
    <property type="term" value="P:cell surface receptor signaling pathway"/>
    <property type="evidence" value="ECO:0007669"/>
    <property type="project" value="InterPro"/>
</dbReference>
<evidence type="ECO:0000256" key="5">
    <source>
        <dbReference type="ARBA" id="ARBA00022741"/>
    </source>
</evidence>
<protein>
    <recommendedName>
        <fullName evidence="17">Protein kinase domain-containing protein</fullName>
    </recommendedName>
</protein>
<reference evidence="15" key="4">
    <citation type="submission" date="2019-03" db="UniProtKB">
        <authorList>
            <consortium name="EnsemblPlants"/>
        </authorList>
    </citation>
    <scope>IDENTIFICATION</scope>
</reference>
<dbReference type="EnsemblPlants" id="AET2Gv20136000.5">
    <property type="protein sequence ID" value="AET2Gv20136000.5"/>
    <property type="gene ID" value="AET2Gv20136000"/>
</dbReference>
<dbReference type="InterPro" id="IPR000152">
    <property type="entry name" value="EGF-type_Asp/Asn_hydroxyl_site"/>
</dbReference>
<dbReference type="Pfam" id="PF13947">
    <property type="entry name" value="GUB_WAK_bind"/>
    <property type="match status" value="1"/>
</dbReference>
<evidence type="ECO:0000256" key="3">
    <source>
        <dbReference type="ARBA" id="ARBA00022679"/>
    </source>
</evidence>
<feature type="domain" description="Protein kinase" evidence="13">
    <location>
        <begin position="477"/>
        <end position="755"/>
    </location>
</feature>
<keyword evidence="16" id="KW-1185">Reference proteome</keyword>
<dbReference type="PROSITE" id="PS50026">
    <property type="entry name" value="EGF_3"/>
    <property type="match status" value="1"/>
</dbReference>
<dbReference type="GO" id="GO:0005886">
    <property type="term" value="C:plasma membrane"/>
    <property type="evidence" value="ECO:0007669"/>
    <property type="project" value="TreeGrafter"/>
</dbReference>
<keyword evidence="3" id="KW-0808">Transferase</keyword>
<dbReference type="CDD" id="cd00054">
    <property type="entry name" value="EGF_CA"/>
    <property type="match status" value="1"/>
</dbReference>
<dbReference type="InterPro" id="IPR017441">
    <property type="entry name" value="Protein_kinase_ATP_BS"/>
</dbReference>
<evidence type="ECO:0000256" key="12">
    <source>
        <dbReference type="SAM" id="Phobius"/>
    </source>
</evidence>
<evidence type="ECO:0000256" key="8">
    <source>
        <dbReference type="ARBA" id="ARBA00023157"/>
    </source>
</evidence>
<keyword evidence="9" id="KW-0325">Glycoprotein</keyword>
<reference evidence="16" key="1">
    <citation type="journal article" date="2014" name="Science">
        <title>Ancient hybridizations among the ancestral genomes of bread wheat.</title>
        <authorList>
            <consortium name="International Wheat Genome Sequencing Consortium,"/>
            <person name="Marcussen T."/>
            <person name="Sandve S.R."/>
            <person name="Heier L."/>
            <person name="Spannagl M."/>
            <person name="Pfeifer M."/>
            <person name="Jakobsen K.S."/>
            <person name="Wulff B.B."/>
            <person name="Steuernagel B."/>
            <person name="Mayer K.F."/>
            <person name="Olsen O.A."/>
        </authorList>
    </citation>
    <scope>NUCLEOTIDE SEQUENCE [LARGE SCALE GENOMIC DNA]</scope>
    <source>
        <strain evidence="16">cv. AL8/78</strain>
    </source>
</reference>
<keyword evidence="7 11" id="KW-0067">ATP-binding</keyword>
<dbReference type="Gramene" id="AET2Gv20136000.5">
    <property type="protein sequence ID" value="AET2Gv20136000.5"/>
    <property type="gene ID" value="AET2Gv20136000"/>
</dbReference>
<dbReference type="FunFam" id="3.30.200.20:FF:000337">
    <property type="entry name" value="Wall-associated receptor kinase 3"/>
    <property type="match status" value="1"/>
</dbReference>
<dbReference type="Gene3D" id="1.10.510.10">
    <property type="entry name" value="Transferase(Phosphotransferase) domain 1"/>
    <property type="match status" value="1"/>
</dbReference>
<evidence type="ECO:0000313" key="16">
    <source>
        <dbReference type="Proteomes" id="UP000015105"/>
    </source>
</evidence>
<evidence type="ECO:0000256" key="1">
    <source>
        <dbReference type="ARBA" id="ARBA00004479"/>
    </source>
</evidence>
<evidence type="ECO:0000256" key="7">
    <source>
        <dbReference type="ARBA" id="ARBA00022840"/>
    </source>
</evidence>
<keyword evidence="6" id="KW-0418">Kinase</keyword>
<dbReference type="GO" id="GO:0005509">
    <property type="term" value="F:calcium ion binding"/>
    <property type="evidence" value="ECO:0007669"/>
    <property type="project" value="InterPro"/>
</dbReference>
<dbReference type="PROSITE" id="PS00107">
    <property type="entry name" value="PROTEIN_KINASE_ATP"/>
    <property type="match status" value="1"/>
</dbReference>
<proteinExistence type="predicted"/>
<name>A0A453AHB9_AEGTS</name>
<evidence type="ECO:0000256" key="6">
    <source>
        <dbReference type="ARBA" id="ARBA00022777"/>
    </source>
</evidence>
<dbReference type="InterPro" id="IPR011009">
    <property type="entry name" value="Kinase-like_dom_sf"/>
</dbReference>
<evidence type="ECO:0000256" key="4">
    <source>
        <dbReference type="ARBA" id="ARBA00022729"/>
    </source>
</evidence>
<reference evidence="15" key="3">
    <citation type="journal article" date="2017" name="Nature">
        <title>Genome sequence of the progenitor of the wheat D genome Aegilops tauschii.</title>
        <authorList>
            <person name="Luo M.C."/>
            <person name="Gu Y.Q."/>
            <person name="Puiu D."/>
            <person name="Wang H."/>
            <person name="Twardziok S.O."/>
            <person name="Deal K.R."/>
            <person name="Huo N."/>
            <person name="Zhu T."/>
            <person name="Wang L."/>
            <person name="Wang Y."/>
            <person name="McGuire P.E."/>
            <person name="Liu S."/>
            <person name="Long H."/>
            <person name="Ramasamy R.K."/>
            <person name="Rodriguez J.C."/>
            <person name="Van S.L."/>
            <person name="Yuan L."/>
            <person name="Wang Z."/>
            <person name="Xia Z."/>
            <person name="Xiao L."/>
            <person name="Anderson O.D."/>
            <person name="Ouyang S."/>
            <person name="Liang Y."/>
            <person name="Zimin A.V."/>
            <person name="Pertea G."/>
            <person name="Qi P."/>
            <person name="Bennetzen J.L."/>
            <person name="Dai X."/>
            <person name="Dawson M.W."/>
            <person name="Muller H.G."/>
            <person name="Kugler K."/>
            <person name="Rivarola-Duarte L."/>
            <person name="Spannagl M."/>
            <person name="Mayer K.F.X."/>
            <person name="Lu F.H."/>
            <person name="Bevan M.W."/>
            <person name="Leroy P."/>
            <person name="Li P."/>
            <person name="You F.M."/>
            <person name="Sun Q."/>
            <person name="Liu Z."/>
            <person name="Lyons E."/>
            <person name="Wicker T."/>
            <person name="Salzberg S.L."/>
            <person name="Devos K.M."/>
            <person name="Dvorak J."/>
        </authorList>
    </citation>
    <scope>NUCLEOTIDE SEQUENCE [LARGE SCALE GENOMIC DNA]</scope>
    <source>
        <strain evidence="15">cv. AL8/78</strain>
    </source>
</reference>
<dbReference type="PANTHER" id="PTHR27005:SF468">
    <property type="entry name" value="OS01G0310500 PROTEIN"/>
    <property type="match status" value="1"/>
</dbReference>
<dbReference type="PROSITE" id="PS50011">
    <property type="entry name" value="PROTEIN_KINASE_DOM"/>
    <property type="match status" value="1"/>
</dbReference>
<dbReference type="InterPro" id="IPR008271">
    <property type="entry name" value="Ser/Thr_kinase_AS"/>
</dbReference>
<dbReference type="InterPro" id="IPR045274">
    <property type="entry name" value="WAK-like"/>
</dbReference>
<sequence length="766" mass="84042">EQWNNNPSLNSQVCPCHNSLNFHVSSFAYIYMGYGCHRRPCVLSNLAMPLLRTLLLLLVFHAAVSGAPSPPPVPGPPEPNNCPDKCGDIDIPYPFGIGPRCSMSDRFVLRCNETTSPPTLLKGSAKIANISLETAQMVIYTYLTYKCRVPGGNNTIEDTTQSMNLRVGDPFLISPSENVFTAIGCSLTARLKGSSKATAAYLTGCITTCARVNNTGDDGTPCSGHGCCQALLTSGLRQVSLVWDVNEQAARPVSGNLCQYAFIATKGWYNFKKSDLTGNMTFLSRLGGDRVIPVVLDWAIRNGTCPSAPKGDNNENLSHGACASTQSCCVNASNGEHGYFCRCSKGYTGNPYIKDGCTNINECELRRSPKSTMYKNMYPCHGGTCHDREGGYECKCNFGRRGDGKSYKGCEPIVSTAAVAVIGTIGAIALLAVLLIFLHMEREKRKLRDRFNKNGGELLKSLKIEIFTKEKLDHITHNYCDIIGQGAFGKVYKGTIGAGDSARVAVKCSIPINQDWKKESFANEITIQSNISHRNLVQLLGCCLETEVPMLVYEFVPRGSLHDVLHGDNKNHLPLEKRLDIAIYSAVALGYMHSEASQRTILHGDVKSGNILLDDGFAPKVSDFGTSRLMSIDKHHTNWVVGDSSYIDPVYMKTGLLTEKSDVYSFGIVLLELVTRKKARYDGNQSLPLDYIKASMGGAAREMFDPEVASGVKENEECLEEVGKIAVQCLKDDLSDRPTMSEVAERLKICKCRWLEYDRKTNEICT</sequence>
<evidence type="ECO:0000256" key="9">
    <source>
        <dbReference type="ARBA" id="ARBA00023180"/>
    </source>
</evidence>
<dbReference type="GO" id="GO:0030247">
    <property type="term" value="F:polysaccharide binding"/>
    <property type="evidence" value="ECO:0007669"/>
    <property type="project" value="InterPro"/>
</dbReference>
<evidence type="ECO:0000256" key="10">
    <source>
        <dbReference type="PROSITE-ProRule" id="PRU00076"/>
    </source>
</evidence>
<dbReference type="PROSITE" id="PS00108">
    <property type="entry name" value="PROTEIN_KINASE_ST"/>
    <property type="match status" value="1"/>
</dbReference>
<dbReference type="InterPro" id="IPR001245">
    <property type="entry name" value="Ser-Thr/Tyr_kinase_cat_dom"/>
</dbReference>
<organism evidence="15 16">
    <name type="scientific">Aegilops tauschii subsp. strangulata</name>
    <name type="common">Goatgrass</name>
    <dbReference type="NCBI Taxonomy" id="200361"/>
    <lineage>
        <taxon>Eukaryota</taxon>
        <taxon>Viridiplantae</taxon>
        <taxon>Streptophyta</taxon>
        <taxon>Embryophyta</taxon>
        <taxon>Tracheophyta</taxon>
        <taxon>Spermatophyta</taxon>
        <taxon>Magnoliopsida</taxon>
        <taxon>Liliopsida</taxon>
        <taxon>Poales</taxon>
        <taxon>Poaceae</taxon>
        <taxon>BOP clade</taxon>
        <taxon>Pooideae</taxon>
        <taxon>Triticodae</taxon>
        <taxon>Triticeae</taxon>
        <taxon>Triticinae</taxon>
        <taxon>Aegilops</taxon>
    </lineage>
</organism>
<dbReference type="FunFam" id="1.10.510.10:FF:000606">
    <property type="entry name" value="Wall-associated receptor kinase 3"/>
    <property type="match status" value="1"/>
</dbReference>
<reference evidence="16" key="2">
    <citation type="journal article" date="2017" name="Nat. Plants">
        <title>The Aegilops tauschii genome reveals multiple impacts of transposons.</title>
        <authorList>
            <person name="Zhao G."/>
            <person name="Zou C."/>
            <person name="Li K."/>
            <person name="Wang K."/>
            <person name="Li T."/>
            <person name="Gao L."/>
            <person name="Zhang X."/>
            <person name="Wang H."/>
            <person name="Yang Z."/>
            <person name="Liu X."/>
            <person name="Jiang W."/>
            <person name="Mao L."/>
            <person name="Kong X."/>
            <person name="Jiao Y."/>
            <person name="Jia J."/>
        </authorList>
    </citation>
    <scope>NUCLEOTIDE SEQUENCE [LARGE SCALE GENOMIC DNA]</scope>
    <source>
        <strain evidence="16">cv. AL8/78</strain>
    </source>
</reference>
<keyword evidence="8" id="KW-1015">Disulfide bond</keyword>
<dbReference type="InterPro" id="IPR025287">
    <property type="entry name" value="WAK_GUB"/>
</dbReference>
<evidence type="ECO:0000313" key="15">
    <source>
        <dbReference type="EnsemblPlants" id="AET2Gv20136000.5"/>
    </source>
</evidence>
<keyword evidence="12" id="KW-0472">Membrane</keyword>
<keyword evidence="4" id="KW-0732">Signal</keyword>
<comment type="subcellular location">
    <subcellularLocation>
        <location evidence="1">Membrane</location>
        <topology evidence="1">Single-pass type I membrane protein</topology>
    </subcellularLocation>
</comment>
<dbReference type="SUPFAM" id="SSF56112">
    <property type="entry name" value="Protein kinase-like (PK-like)"/>
    <property type="match status" value="1"/>
</dbReference>
<keyword evidence="12" id="KW-1133">Transmembrane helix</keyword>
<dbReference type="AlphaFoldDB" id="A0A453AHB9"/>
<accession>A0A453AHB9</accession>
<evidence type="ECO:0000256" key="2">
    <source>
        <dbReference type="ARBA" id="ARBA00022527"/>
    </source>
</evidence>
<evidence type="ECO:0000259" key="13">
    <source>
        <dbReference type="PROSITE" id="PS50011"/>
    </source>
</evidence>
<evidence type="ECO:0000259" key="14">
    <source>
        <dbReference type="PROSITE" id="PS50026"/>
    </source>
</evidence>
<dbReference type="InterPro" id="IPR000719">
    <property type="entry name" value="Prot_kinase_dom"/>
</dbReference>
<reference evidence="15" key="5">
    <citation type="journal article" date="2021" name="G3 (Bethesda)">
        <title>Aegilops tauschii genome assembly Aet v5.0 features greater sequence contiguity and improved annotation.</title>
        <authorList>
            <person name="Wang L."/>
            <person name="Zhu T."/>
            <person name="Rodriguez J.C."/>
            <person name="Deal K.R."/>
            <person name="Dubcovsky J."/>
            <person name="McGuire P.E."/>
            <person name="Lux T."/>
            <person name="Spannagl M."/>
            <person name="Mayer K.F.X."/>
            <person name="Baldrich P."/>
            <person name="Meyers B.C."/>
            <person name="Huo N."/>
            <person name="Gu Y.Q."/>
            <person name="Zhou H."/>
            <person name="Devos K.M."/>
            <person name="Bennetzen J.L."/>
            <person name="Unver T."/>
            <person name="Budak H."/>
            <person name="Gulick P.J."/>
            <person name="Galiba G."/>
            <person name="Kalapos B."/>
            <person name="Nelson D.R."/>
            <person name="Li P."/>
            <person name="You F.M."/>
            <person name="Luo M.C."/>
            <person name="Dvorak J."/>
        </authorList>
    </citation>
    <scope>NUCLEOTIDE SEQUENCE [LARGE SCALE GENOMIC DNA]</scope>
    <source>
        <strain evidence="15">cv. AL8/78</strain>
    </source>
</reference>
<feature type="binding site" evidence="11">
    <location>
        <position position="507"/>
    </location>
    <ligand>
        <name>ATP</name>
        <dbReference type="ChEBI" id="CHEBI:30616"/>
    </ligand>
</feature>
<dbReference type="PANTHER" id="PTHR27005">
    <property type="entry name" value="WALL-ASSOCIATED RECEPTOR KINASE-LIKE 21"/>
    <property type="match status" value="1"/>
</dbReference>
<dbReference type="PROSITE" id="PS00010">
    <property type="entry name" value="ASX_HYDROXYL"/>
    <property type="match status" value="1"/>
</dbReference>
<dbReference type="Pfam" id="PF07714">
    <property type="entry name" value="PK_Tyr_Ser-Thr"/>
    <property type="match status" value="1"/>
</dbReference>
<dbReference type="InterPro" id="IPR001881">
    <property type="entry name" value="EGF-like_Ca-bd_dom"/>
</dbReference>
<evidence type="ECO:0008006" key="17">
    <source>
        <dbReference type="Google" id="ProtNLM"/>
    </source>
</evidence>
<dbReference type="SMART" id="SM00220">
    <property type="entry name" value="S_TKc"/>
    <property type="match status" value="1"/>
</dbReference>
<dbReference type="SMART" id="SM00179">
    <property type="entry name" value="EGF_CA"/>
    <property type="match status" value="1"/>
</dbReference>
<dbReference type="GO" id="GO:0005524">
    <property type="term" value="F:ATP binding"/>
    <property type="evidence" value="ECO:0007669"/>
    <property type="project" value="UniProtKB-UniRule"/>
</dbReference>
<dbReference type="Gene3D" id="2.10.25.10">
    <property type="entry name" value="Laminin"/>
    <property type="match status" value="1"/>
</dbReference>
<dbReference type="GO" id="GO:0004674">
    <property type="term" value="F:protein serine/threonine kinase activity"/>
    <property type="evidence" value="ECO:0007669"/>
    <property type="project" value="UniProtKB-KW"/>
</dbReference>
<dbReference type="Proteomes" id="UP000015105">
    <property type="component" value="Chromosome 2D"/>
</dbReference>
<evidence type="ECO:0000256" key="11">
    <source>
        <dbReference type="PROSITE-ProRule" id="PRU10141"/>
    </source>
</evidence>
<dbReference type="Gene3D" id="3.30.200.20">
    <property type="entry name" value="Phosphorylase Kinase, domain 1"/>
    <property type="match status" value="1"/>
</dbReference>
<comment type="caution">
    <text evidence="10">Lacks conserved residue(s) required for the propagation of feature annotation.</text>
</comment>
<dbReference type="STRING" id="200361.A0A453AHB9"/>
<feature type="transmembrane region" description="Helical" evidence="12">
    <location>
        <begin position="413"/>
        <end position="438"/>
    </location>
</feature>
<feature type="domain" description="EGF-like" evidence="14">
    <location>
        <begin position="376"/>
        <end position="411"/>
    </location>
</feature>
<dbReference type="InterPro" id="IPR000742">
    <property type="entry name" value="EGF"/>
</dbReference>
<keyword evidence="12" id="KW-0812">Transmembrane</keyword>